<name>A0ABR0S5N5_9HYPO</name>
<proteinExistence type="predicted"/>
<protein>
    <submittedName>
        <fullName evidence="1">Uncharacterized protein</fullName>
    </submittedName>
</protein>
<comment type="caution">
    <text evidence="1">The sequence shown here is derived from an EMBL/GenBank/DDBJ whole genome shotgun (WGS) entry which is preliminary data.</text>
</comment>
<keyword evidence="2" id="KW-1185">Reference proteome</keyword>
<reference evidence="1 2" key="1">
    <citation type="submission" date="2024-01" db="EMBL/GenBank/DDBJ databases">
        <title>Complete genome of Cladobotryum mycophilum ATHUM6906.</title>
        <authorList>
            <person name="Christinaki A.C."/>
            <person name="Myridakis A.I."/>
            <person name="Kouvelis V.N."/>
        </authorList>
    </citation>
    <scope>NUCLEOTIDE SEQUENCE [LARGE SCALE GENOMIC DNA]</scope>
    <source>
        <strain evidence="1 2">ATHUM6906</strain>
    </source>
</reference>
<organism evidence="1 2">
    <name type="scientific">Cladobotryum mycophilum</name>
    <dbReference type="NCBI Taxonomy" id="491253"/>
    <lineage>
        <taxon>Eukaryota</taxon>
        <taxon>Fungi</taxon>
        <taxon>Dikarya</taxon>
        <taxon>Ascomycota</taxon>
        <taxon>Pezizomycotina</taxon>
        <taxon>Sordariomycetes</taxon>
        <taxon>Hypocreomycetidae</taxon>
        <taxon>Hypocreales</taxon>
        <taxon>Hypocreaceae</taxon>
        <taxon>Cladobotryum</taxon>
    </lineage>
</organism>
<dbReference type="EMBL" id="JAVFKD010000016">
    <property type="protein sequence ID" value="KAK5987152.1"/>
    <property type="molecule type" value="Genomic_DNA"/>
</dbReference>
<accession>A0ABR0S5N5</accession>
<evidence type="ECO:0000313" key="1">
    <source>
        <dbReference type="EMBL" id="KAK5987152.1"/>
    </source>
</evidence>
<evidence type="ECO:0000313" key="2">
    <source>
        <dbReference type="Proteomes" id="UP001338125"/>
    </source>
</evidence>
<sequence length="74" mass="7524">MRANENTETGGEISRSPTYCIDAAFSADLSGCSGIAAIRGCVQGHKELQGSPLLGTPWNGCRAGSKACASHGPT</sequence>
<gene>
    <name evidence="1" type="ORF">PT974_11270</name>
</gene>
<dbReference type="Proteomes" id="UP001338125">
    <property type="component" value="Unassembled WGS sequence"/>
</dbReference>